<feature type="domain" description="GtrA/DPMS transmembrane" evidence="7">
    <location>
        <begin position="25"/>
        <end position="144"/>
    </location>
</feature>
<dbReference type="Proteomes" id="UP000219453">
    <property type="component" value="Unassembled WGS sequence"/>
</dbReference>
<keyword evidence="5 6" id="KW-0472">Membrane</keyword>
<keyword evidence="9" id="KW-1185">Reference proteome</keyword>
<organism evidence="8 9">
    <name type="scientific">Natronoarchaeum philippinense</name>
    <dbReference type="NCBI Taxonomy" id="558529"/>
    <lineage>
        <taxon>Archaea</taxon>
        <taxon>Methanobacteriati</taxon>
        <taxon>Methanobacteriota</taxon>
        <taxon>Stenosarchaea group</taxon>
        <taxon>Halobacteria</taxon>
        <taxon>Halobacteriales</taxon>
        <taxon>Natronoarchaeaceae</taxon>
    </lineage>
</organism>
<proteinExistence type="inferred from homology"/>
<evidence type="ECO:0000256" key="4">
    <source>
        <dbReference type="ARBA" id="ARBA00022989"/>
    </source>
</evidence>
<dbReference type="InterPro" id="IPR007267">
    <property type="entry name" value="GtrA_DPMS_TM"/>
</dbReference>
<evidence type="ECO:0000256" key="2">
    <source>
        <dbReference type="ARBA" id="ARBA00009399"/>
    </source>
</evidence>
<reference evidence="8 9" key="1">
    <citation type="submission" date="2017-09" db="EMBL/GenBank/DDBJ databases">
        <authorList>
            <person name="Ehlers B."/>
            <person name="Leendertz F.H."/>
        </authorList>
    </citation>
    <scope>NUCLEOTIDE SEQUENCE [LARGE SCALE GENOMIC DNA]</scope>
    <source>
        <strain evidence="8 9">DSM 27208</strain>
    </source>
</reference>
<protein>
    <submittedName>
        <fullName evidence="8">Putative flippase GtrA (Transmembrane translocase of bactoprenol-linked glucose)</fullName>
    </submittedName>
</protein>
<comment type="subcellular location">
    <subcellularLocation>
        <location evidence="1">Membrane</location>
        <topology evidence="1">Multi-pass membrane protein</topology>
    </subcellularLocation>
</comment>
<dbReference type="OrthoDB" id="44002at2157"/>
<evidence type="ECO:0000256" key="5">
    <source>
        <dbReference type="ARBA" id="ARBA00023136"/>
    </source>
</evidence>
<evidence type="ECO:0000256" key="3">
    <source>
        <dbReference type="ARBA" id="ARBA00022692"/>
    </source>
</evidence>
<dbReference type="PANTHER" id="PTHR38459">
    <property type="entry name" value="PROPHAGE BACTOPRENOL-LINKED GLUCOSE TRANSLOCASE HOMOLOG"/>
    <property type="match status" value="1"/>
</dbReference>
<evidence type="ECO:0000256" key="6">
    <source>
        <dbReference type="SAM" id="Phobius"/>
    </source>
</evidence>
<dbReference type="GO" id="GO:0005886">
    <property type="term" value="C:plasma membrane"/>
    <property type="evidence" value="ECO:0007669"/>
    <property type="project" value="TreeGrafter"/>
</dbReference>
<keyword evidence="3 6" id="KW-0812">Transmembrane</keyword>
<evidence type="ECO:0000313" key="9">
    <source>
        <dbReference type="Proteomes" id="UP000219453"/>
    </source>
</evidence>
<evidence type="ECO:0000259" key="7">
    <source>
        <dbReference type="Pfam" id="PF04138"/>
    </source>
</evidence>
<accession>A0A285MZS7</accession>
<dbReference type="RefSeq" id="WP_097007149.1">
    <property type="nucleotide sequence ID" value="NZ_OBEJ01000001.1"/>
</dbReference>
<evidence type="ECO:0000313" key="8">
    <source>
        <dbReference type="EMBL" id="SNZ02692.1"/>
    </source>
</evidence>
<keyword evidence="4 6" id="KW-1133">Transmembrane helix</keyword>
<dbReference type="Pfam" id="PF04138">
    <property type="entry name" value="GtrA_DPMS_TM"/>
    <property type="match status" value="1"/>
</dbReference>
<name>A0A285MZS7_NATPI</name>
<gene>
    <name evidence="8" type="ORF">SAMN06269185_0086</name>
</gene>
<sequence>MSGESSLEIVQSRIRGLVNSGRLAQFAAVGFAGTTVDFALLYLLVEFHGYSPAAGKLVGAEAAIIVMFVVNERWTFSEWGRTGLRPTVRRLLTSNLVRTGGLVVATTVLVLLVRYAGLSYLPANAVGIACGFVVNFLAESYFTWRVHR</sequence>
<dbReference type="PANTHER" id="PTHR38459:SF1">
    <property type="entry name" value="PROPHAGE BACTOPRENOL-LINKED GLUCOSE TRANSLOCASE HOMOLOG"/>
    <property type="match status" value="1"/>
</dbReference>
<dbReference type="GO" id="GO:0000271">
    <property type="term" value="P:polysaccharide biosynthetic process"/>
    <property type="evidence" value="ECO:0007669"/>
    <property type="project" value="InterPro"/>
</dbReference>
<feature type="transmembrane region" description="Helical" evidence="6">
    <location>
        <begin position="96"/>
        <end position="117"/>
    </location>
</feature>
<dbReference type="InterPro" id="IPR051401">
    <property type="entry name" value="GtrA_CellWall_Glycosyl"/>
</dbReference>
<dbReference type="AlphaFoldDB" id="A0A285MZS7"/>
<evidence type="ECO:0000256" key="1">
    <source>
        <dbReference type="ARBA" id="ARBA00004141"/>
    </source>
</evidence>
<dbReference type="EMBL" id="OBEJ01000001">
    <property type="protein sequence ID" value="SNZ02692.1"/>
    <property type="molecule type" value="Genomic_DNA"/>
</dbReference>
<feature type="transmembrane region" description="Helical" evidence="6">
    <location>
        <begin position="23"/>
        <end position="45"/>
    </location>
</feature>
<comment type="similarity">
    <text evidence="2">Belongs to the GtrA family.</text>
</comment>
<feature type="transmembrane region" description="Helical" evidence="6">
    <location>
        <begin position="123"/>
        <end position="144"/>
    </location>
</feature>
<feature type="transmembrane region" description="Helical" evidence="6">
    <location>
        <begin position="57"/>
        <end position="76"/>
    </location>
</feature>